<dbReference type="GO" id="GO:0005549">
    <property type="term" value="F:odorant binding"/>
    <property type="evidence" value="ECO:0007669"/>
    <property type="project" value="InterPro"/>
</dbReference>
<protein>
    <recommendedName>
        <fullName evidence="7">Pheromone binding protein 2</fullName>
    </recommendedName>
</protein>
<comment type="caution">
    <text evidence="5">The sequence shown here is derived from an EMBL/GenBank/DDBJ whole genome shotgun (WGS) entry which is preliminary data.</text>
</comment>
<dbReference type="SMART" id="SM00708">
    <property type="entry name" value="PhBP"/>
    <property type="match status" value="1"/>
</dbReference>
<name>A0A8S1BLL9_ARCPL</name>
<dbReference type="Proteomes" id="UP000494106">
    <property type="component" value="Unassembled WGS sequence"/>
</dbReference>
<evidence type="ECO:0000313" key="6">
    <source>
        <dbReference type="Proteomes" id="UP000494106"/>
    </source>
</evidence>
<proteinExistence type="inferred from homology"/>
<dbReference type="SUPFAM" id="SSF47565">
    <property type="entry name" value="Insect pheromone/odorant-binding proteins"/>
    <property type="match status" value="1"/>
</dbReference>
<dbReference type="EMBL" id="CADEBC010000617">
    <property type="protein sequence ID" value="CAB3259467.1"/>
    <property type="molecule type" value="Genomic_DNA"/>
</dbReference>
<evidence type="ECO:0008006" key="7">
    <source>
        <dbReference type="Google" id="ProtNLM"/>
    </source>
</evidence>
<keyword evidence="3" id="KW-1015">Disulfide bond</keyword>
<comment type="similarity">
    <text evidence="1">Belongs to the PBP/GOBP family.</text>
</comment>
<dbReference type="OrthoDB" id="7413278at2759"/>
<evidence type="ECO:0000256" key="2">
    <source>
        <dbReference type="ARBA" id="ARBA00022448"/>
    </source>
</evidence>
<dbReference type="InterPro" id="IPR036728">
    <property type="entry name" value="PBP_GOBP_sf"/>
</dbReference>
<keyword evidence="2" id="KW-0813">Transport</keyword>
<gene>
    <name evidence="5" type="ORF">APLA_LOCUS17084</name>
</gene>
<feature type="signal peptide" evidence="4">
    <location>
        <begin position="1"/>
        <end position="19"/>
    </location>
</feature>
<keyword evidence="4" id="KW-0732">Signal</keyword>
<accession>A0A8S1BLL9</accession>
<evidence type="ECO:0000256" key="1">
    <source>
        <dbReference type="ARBA" id="ARBA00008098"/>
    </source>
</evidence>
<reference evidence="5 6" key="1">
    <citation type="submission" date="2020-04" db="EMBL/GenBank/DDBJ databases">
        <authorList>
            <person name="Wallbank WR R."/>
            <person name="Pardo Diaz C."/>
            <person name="Kozak K."/>
            <person name="Martin S."/>
            <person name="Jiggins C."/>
            <person name="Moest M."/>
            <person name="Warren A I."/>
            <person name="Byers J.R.P. K."/>
            <person name="Montejo-Kovacevich G."/>
            <person name="Yen C E."/>
        </authorList>
    </citation>
    <scope>NUCLEOTIDE SEQUENCE [LARGE SCALE GENOMIC DNA]</scope>
</reference>
<dbReference type="CDD" id="cd23992">
    <property type="entry name" value="PBP_GOBP"/>
    <property type="match status" value="1"/>
</dbReference>
<sequence>MSVRLAILVVVCLTIRVDSSQEVMKQMSINFGKPLEACRKEMDIPETVMQDFYNFWKEGYELKNRDMGCAILCVTAKLELLDSDLNLHHGNAQDFARKHGADDAMAKQLVDIIHNCAATSPEAPDDPCQKTLNTAICFKAEIHKLNWAPSIDLVVGEMLAEA</sequence>
<dbReference type="InterPro" id="IPR006170">
    <property type="entry name" value="PBP/GOBP"/>
</dbReference>
<dbReference type="InterPro" id="IPR006072">
    <property type="entry name" value="Odorant/phero-bd_Lep"/>
</dbReference>
<evidence type="ECO:0000313" key="5">
    <source>
        <dbReference type="EMBL" id="CAB3259467.1"/>
    </source>
</evidence>
<dbReference type="AlphaFoldDB" id="A0A8S1BLL9"/>
<dbReference type="Pfam" id="PF01395">
    <property type="entry name" value="PBP_GOBP"/>
    <property type="match status" value="1"/>
</dbReference>
<evidence type="ECO:0000256" key="3">
    <source>
        <dbReference type="PIRSR" id="PIRSR015604-1"/>
    </source>
</evidence>
<feature type="disulfide bond" evidence="3">
    <location>
        <begin position="38"/>
        <end position="73"/>
    </location>
</feature>
<dbReference type="PIRSF" id="PIRSF015604">
    <property type="entry name" value="Odorant/phero_bd"/>
    <property type="match status" value="1"/>
</dbReference>
<dbReference type="Gene3D" id="1.10.238.20">
    <property type="entry name" value="Pheromone/general odorant binding protein domain"/>
    <property type="match status" value="1"/>
</dbReference>
<organism evidence="5 6">
    <name type="scientific">Arctia plantaginis</name>
    <name type="common">Wood tiger moth</name>
    <name type="synonym">Phalaena plantaginis</name>
    <dbReference type="NCBI Taxonomy" id="874455"/>
    <lineage>
        <taxon>Eukaryota</taxon>
        <taxon>Metazoa</taxon>
        <taxon>Ecdysozoa</taxon>
        <taxon>Arthropoda</taxon>
        <taxon>Hexapoda</taxon>
        <taxon>Insecta</taxon>
        <taxon>Pterygota</taxon>
        <taxon>Neoptera</taxon>
        <taxon>Endopterygota</taxon>
        <taxon>Lepidoptera</taxon>
        <taxon>Glossata</taxon>
        <taxon>Ditrysia</taxon>
        <taxon>Noctuoidea</taxon>
        <taxon>Erebidae</taxon>
        <taxon>Arctiinae</taxon>
        <taxon>Arctia</taxon>
    </lineage>
</organism>
<evidence type="ECO:0000256" key="4">
    <source>
        <dbReference type="SAM" id="SignalP"/>
    </source>
</evidence>
<feature type="chain" id="PRO_5035912191" description="Pheromone binding protein 2" evidence="4">
    <location>
        <begin position="20"/>
        <end position="162"/>
    </location>
</feature>
<keyword evidence="6" id="KW-1185">Reference proteome</keyword>
<feature type="disulfide bond" evidence="3">
    <location>
        <begin position="69"/>
        <end position="128"/>
    </location>
</feature>
<dbReference type="PRINTS" id="PR00484">
    <property type="entry name" value="PBPGOBP"/>
</dbReference>
<feature type="disulfide bond" evidence="3">
    <location>
        <begin position="116"/>
        <end position="137"/>
    </location>
</feature>